<evidence type="ECO:0000256" key="9">
    <source>
        <dbReference type="ARBA" id="ARBA00023002"/>
    </source>
</evidence>
<evidence type="ECO:0000256" key="14">
    <source>
        <dbReference type="RuleBase" id="RU000461"/>
    </source>
</evidence>
<dbReference type="AlphaFoldDB" id="A0A5K1K2D7"/>
<evidence type="ECO:0000256" key="4">
    <source>
        <dbReference type="ARBA" id="ARBA00010617"/>
    </source>
</evidence>
<evidence type="ECO:0000256" key="6">
    <source>
        <dbReference type="ARBA" id="ARBA00022692"/>
    </source>
</evidence>
<dbReference type="InterPro" id="IPR001128">
    <property type="entry name" value="Cyt_P450"/>
</dbReference>
<evidence type="ECO:0000256" key="11">
    <source>
        <dbReference type="ARBA" id="ARBA00023033"/>
    </source>
</evidence>
<dbReference type="CDD" id="cd11065">
    <property type="entry name" value="CYP64-like"/>
    <property type="match status" value="1"/>
</dbReference>
<comment type="similarity">
    <text evidence="4 14">Belongs to the cytochrome P450 family.</text>
</comment>
<evidence type="ECO:0008006" key="17">
    <source>
        <dbReference type="Google" id="ProtNLM"/>
    </source>
</evidence>
<proteinExistence type="inferred from homology"/>
<dbReference type="Pfam" id="PF00067">
    <property type="entry name" value="p450"/>
    <property type="match status" value="1"/>
</dbReference>
<evidence type="ECO:0000256" key="12">
    <source>
        <dbReference type="ARBA" id="ARBA00023136"/>
    </source>
</evidence>
<reference evidence="16" key="1">
    <citation type="submission" date="2019-10" db="EMBL/GenBank/DDBJ databases">
        <authorList>
            <person name="Nor Muhammad N."/>
        </authorList>
    </citation>
    <scope>NUCLEOTIDE SEQUENCE</scope>
</reference>
<keyword evidence="12" id="KW-0472">Membrane</keyword>
<keyword evidence="8" id="KW-1133">Transmembrane helix</keyword>
<protein>
    <recommendedName>
        <fullName evidence="17">Cytochrome P450</fullName>
    </recommendedName>
</protein>
<dbReference type="PRINTS" id="PR00463">
    <property type="entry name" value="EP450I"/>
</dbReference>
<name>A0A5K1K2D7_9APHY</name>
<dbReference type="GO" id="GO:0004497">
    <property type="term" value="F:monooxygenase activity"/>
    <property type="evidence" value="ECO:0007669"/>
    <property type="project" value="UniProtKB-KW"/>
</dbReference>
<evidence type="ECO:0000256" key="15">
    <source>
        <dbReference type="SAM" id="SignalP"/>
    </source>
</evidence>
<accession>A0A5K1K2D7</accession>
<sequence>MDISPAVALLSMLFMLILTMTLLDWGTPSCRRTSIRSTLPPGPTPLPVIGNLFNIPKVFPWLAYRQLSEEYGKFMSFRVFSQILIVVDDADIAVELLEKRSSIYSSRPESPMVTLVGWDWHFGLFPYGEQWRRFRRIFWQHFHPGVVSKHTPHLGKGAAMLLSRLSADPTNIIDHIRYSIGVIVLRMTYGIRVSEANNKYLSPVEEGNLTGEHLISSTSILEFIPALAGLPTWLPGTSFLRTLERSRKVVLQMRTIPWNASTHNLVEGAEYDPNNIAASMRERASQTEEETAKDVCAAIYSAASDTSSTVLYSFIVAMALHTDVQKKAQAELDAIVGPSRLPDLDDMDKLPYVNAMIKESLRWHAPTPLGLPHVTTSDDEYAGYTIPKGSVVLVNLWSIFHDEKIYPESDKFMPERFLQDGKLKPSTAVDPARIAFGFGRRICPGRHLAESMVFIFVSYILHVFEITLPVDDNGNPIEIRLSRSSGLVS</sequence>
<dbReference type="GO" id="GO:0016020">
    <property type="term" value="C:membrane"/>
    <property type="evidence" value="ECO:0007669"/>
    <property type="project" value="UniProtKB-SubCell"/>
</dbReference>
<feature type="chain" id="PRO_5023818080" description="Cytochrome P450" evidence="15">
    <location>
        <begin position="20"/>
        <end position="489"/>
    </location>
</feature>
<dbReference type="PROSITE" id="PS00086">
    <property type="entry name" value="CYTOCHROME_P450"/>
    <property type="match status" value="1"/>
</dbReference>
<keyword evidence="15" id="KW-0732">Signal</keyword>
<evidence type="ECO:0000256" key="8">
    <source>
        <dbReference type="ARBA" id="ARBA00022989"/>
    </source>
</evidence>
<keyword evidence="7 13" id="KW-0479">Metal-binding</keyword>
<dbReference type="InterPro" id="IPR050364">
    <property type="entry name" value="Cytochrome_P450_fung"/>
</dbReference>
<dbReference type="EMBL" id="LR727647">
    <property type="protein sequence ID" value="VWO99443.1"/>
    <property type="molecule type" value="Genomic_DNA"/>
</dbReference>
<feature type="binding site" description="axial binding residue" evidence="13">
    <location>
        <position position="443"/>
    </location>
    <ligand>
        <name>heme</name>
        <dbReference type="ChEBI" id="CHEBI:30413"/>
    </ligand>
    <ligandPart>
        <name>Fe</name>
        <dbReference type="ChEBI" id="CHEBI:18248"/>
    </ligandPart>
</feature>
<dbReference type="GO" id="GO:0016705">
    <property type="term" value="F:oxidoreductase activity, acting on paired donors, with incorporation or reduction of molecular oxygen"/>
    <property type="evidence" value="ECO:0007669"/>
    <property type="project" value="InterPro"/>
</dbReference>
<evidence type="ECO:0000256" key="5">
    <source>
        <dbReference type="ARBA" id="ARBA00022617"/>
    </source>
</evidence>
<dbReference type="SUPFAM" id="SSF48264">
    <property type="entry name" value="Cytochrome P450"/>
    <property type="match status" value="1"/>
</dbReference>
<dbReference type="PRINTS" id="PR00385">
    <property type="entry name" value="P450"/>
</dbReference>
<dbReference type="PANTHER" id="PTHR46300">
    <property type="entry name" value="P450, PUTATIVE (EUROFUNG)-RELATED-RELATED"/>
    <property type="match status" value="1"/>
</dbReference>
<dbReference type="InterPro" id="IPR002401">
    <property type="entry name" value="Cyt_P450_E_grp-I"/>
</dbReference>
<evidence type="ECO:0000313" key="16">
    <source>
        <dbReference type="EMBL" id="VWO99443.1"/>
    </source>
</evidence>
<keyword evidence="11 14" id="KW-0503">Monooxygenase</keyword>
<comment type="cofactor">
    <cofactor evidence="1 13">
        <name>heme</name>
        <dbReference type="ChEBI" id="CHEBI:30413"/>
    </cofactor>
</comment>
<comment type="subcellular location">
    <subcellularLocation>
        <location evidence="2">Membrane</location>
        <topology evidence="2">Single-pass membrane protein</topology>
    </subcellularLocation>
</comment>
<evidence type="ECO:0000256" key="3">
    <source>
        <dbReference type="ARBA" id="ARBA00005179"/>
    </source>
</evidence>
<dbReference type="Gene3D" id="1.10.630.10">
    <property type="entry name" value="Cytochrome P450"/>
    <property type="match status" value="1"/>
</dbReference>
<evidence type="ECO:0000256" key="2">
    <source>
        <dbReference type="ARBA" id="ARBA00004167"/>
    </source>
</evidence>
<evidence type="ECO:0000256" key="13">
    <source>
        <dbReference type="PIRSR" id="PIRSR602401-1"/>
    </source>
</evidence>
<evidence type="ECO:0000256" key="10">
    <source>
        <dbReference type="ARBA" id="ARBA00023004"/>
    </source>
</evidence>
<dbReference type="GO" id="GO:0005506">
    <property type="term" value="F:iron ion binding"/>
    <property type="evidence" value="ECO:0007669"/>
    <property type="project" value="InterPro"/>
</dbReference>
<keyword evidence="9 14" id="KW-0560">Oxidoreductase</keyword>
<dbReference type="InterPro" id="IPR017972">
    <property type="entry name" value="Cyt_P450_CS"/>
</dbReference>
<keyword evidence="10 13" id="KW-0408">Iron</keyword>
<dbReference type="GO" id="GO:0020037">
    <property type="term" value="F:heme binding"/>
    <property type="evidence" value="ECO:0007669"/>
    <property type="project" value="InterPro"/>
</dbReference>
<evidence type="ECO:0000256" key="7">
    <source>
        <dbReference type="ARBA" id="ARBA00022723"/>
    </source>
</evidence>
<keyword evidence="5 13" id="KW-0349">Heme</keyword>
<dbReference type="PANTHER" id="PTHR46300:SF7">
    <property type="entry name" value="P450, PUTATIVE (EUROFUNG)-RELATED"/>
    <property type="match status" value="1"/>
</dbReference>
<keyword evidence="6" id="KW-0812">Transmembrane</keyword>
<gene>
    <name evidence="16" type="primary">I1RV69</name>
</gene>
<evidence type="ECO:0000256" key="1">
    <source>
        <dbReference type="ARBA" id="ARBA00001971"/>
    </source>
</evidence>
<dbReference type="InterPro" id="IPR036396">
    <property type="entry name" value="Cyt_P450_sf"/>
</dbReference>
<feature type="signal peptide" evidence="15">
    <location>
        <begin position="1"/>
        <end position="19"/>
    </location>
</feature>
<comment type="pathway">
    <text evidence="3">Secondary metabolite biosynthesis.</text>
</comment>
<organism evidence="16">
    <name type="scientific">Ganoderma boninense</name>
    <dbReference type="NCBI Taxonomy" id="34458"/>
    <lineage>
        <taxon>Eukaryota</taxon>
        <taxon>Fungi</taxon>
        <taxon>Dikarya</taxon>
        <taxon>Basidiomycota</taxon>
        <taxon>Agaricomycotina</taxon>
        <taxon>Agaricomycetes</taxon>
        <taxon>Polyporales</taxon>
        <taxon>Polyporaceae</taxon>
        <taxon>Ganoderma</taxon>
    </lineage>
</organism>